<feature type="domain" description="NAD(P)-binding" evidence="1">
    <location>
        <begin position="6"/>
        <end position="110"/>
    </location>
</feature>
<organism evidence="2 3">
    <name type="scientific">Shinella lacus</name>
    <dbReference type="NCBI Taxonomy" id="2654216"/>
    <lineage>
        <taxon>Bacteria</taxon>
        <taxon>Pseudomonadati</taxon>
        <taxon>Pseudomonadota</taxon>
        <taxon>Alphaproteobacteria</taxon>
        <taxon>Hyphomicrobiales</taxon>
        <taxon>Rhizobiaceae</taxon>
        <taxon>Shinella</taxon>
    </lineage>
</organism>
<dbReference type="PANTHER" id="PTHR43162">
    <property type="match status" value="1"/>
</dbReference>
<dbReference type="InterPro" id="IPR036291">
    <property type="entry name" value="NAD(P)-bd_dom_sf"/>
</dbReference>
<name>A0ABT1R0Y5_9HYPH</name>
<proteinExistence type="predicted"/>
<dbReference type="Gene3D" id="3.40.50.720">
    <property type="entry name" value="NAD(P)-binding Rossmann-like Domain"/>
    <property type="match status" value="1"/>
</dbReference>
<evidence type="ECO:0000313" key="2">
    <source>
        <dbReference type="EMBL" id="MCQ4628835.1"/>
    </source>
</evidence>
<dbReference type="EMBL" id="WHSB02000001">
    <property type="protein sequence ID" value="MCQ4628835.1"/>
    <property type="molecule type" value="Genomic_DNA"/>
</dbReference>
<dbReference type="RefSeq" id="WP_256114911.1">
    <property type="nucleotide sequence ID" value="NZ_WHSB02000001.1"/>
</dbReference>
<evidence type="ECO:0000313" key="3">
    <source>
        <dbReference type="Proteomes" id="UP000996601"/>
    </source>
</evidence>
<keyword evidence="3" id="KW-1185">Reference proteome</keyword>
<gene>
    <name evidence="2" type="ORF">GB927_002230</name>
</gene>
<dbReference type="Gene3D" id="3.90.25.10">
    <property type="entry name" value="UDP-galactose 4-epimerase, domain 1"/>
    <property type="match status" value="1"/>
</dbReference>
<dbReference type="InterPro" id="IPR016040">
    <property type="entry name" value="NAD(P)-bd_dom"/>
</dbReference>
<reference evidence="2" key="1">
    <citation type="submission" date="2021-07" db="EMBL/GenBank/DDBJ databases">
        <title>Shinella sp. nov., a novel member of the genus Shinella from water.</title>
        <authorList>
            <person name="Deng Y."/>
        </authorList>
    </citation>
    <scope>NUCLEOTIDE SEQUENCE</scope>
    <source>
        <strain evidence="2">CPCC 100929</strain>
    </source>
</reference>
<comment type="caution">
    <text evidence="2">The sequence shown here is derived from an EMBL/GenBank/DDBJ whole genome shotgun (WGS) entry which is preliminary data.</text>
</comment>
<protein>
    <submittedName>
        <fullName evidence="2">NAD(P)H-binding protein</fullName>
    </submittedName>
</protein>
<dbReference type="PANTHER" id="PTHR43162:SF1">
    <property type="entry name" value="PRESTALK A DIFFERENTIATION PROTEIN A"/>
    <property type="match status" value="1"/>
</dbReference>
<dbReference type="InterPro" id="IPR051604">
    <property type="entry name" value="Ergot_Alk_Oxidoreductase"/>
</dbReference>
<dbReference type="Pfam" id="PF13460">
    <property type="entry name" value="NAD_binding_10"/>
    <property type="match status" value="1"/>
</dbReference>
<evidence type="ECO:0000259" key="1">
    <source>
        <dbReference type="Pfam" id="PF13460"/>
    </source>
</evidence>
<sequence>MFAIVGAAGKVGYSTSLALRKAGMPVRAILRDEAKAGRLREIGCDIALADLQDPTALGWAIANADAVQVILPPPTQAEDAPGDMRRSIESMAMALERPKRVLAISDYGAHIGRDIGMPTLFRIFEERFRRLDMPKIFLRSAEHMEGWGAFVPMAITTGILPSLHHPVEMDFPTVSAADVGLMAADLLLGPSGGTDVQIVHAEGPRRYSAADVAAVLSQLRGRTITAQALPRAQWQESLERVVSASTTKLLIDLYDAHNTGGLIDVEPGMGEVRHGTTTLIDALRPLVPAAVDLE</sequence>
<dbReference type="Proteomes" id="UP000996601">
    <property type="component" value="Unassembled WGS sequence"/>
</dbReference>
<accession>A0ABT1R0Y5</accession>
<dbReference type="SUPFAM" id="SSF51735">
    <property type="entry name" value="NAD(P)-binding Rossmann-fold domains"/>
    <property type="match status" value="1"/>
</dbReference>